<dbReference type="GO" id="GO:0046872">
    <property type="term" value="F:metal ion binding"/>
    <property type="evidence" value="ECO:0007669"/>
    <property type="project" value="UniProtKB-KW"/>
</dbReference>
<comment type="similarity">
    <text evidence="3">Belongs to the RNase H family.</text>
</comment>
<dbReference type="AlphaFoldDB" id="A0A1T4RAW2"/>
<evidence type="ECO:0000256" key="1">
    <source>
        <dbReference type="ARBA" id="ARBA00000077"/>
    </source>
</evidence>
<evidence type="ECO:0000313" key="12">
    <source>
        <dbReference type="EMBL" id="SKA13075.1"/>
    </source>
</evidence>
<keyword evidence="8" id="KW-0255">Endonuclease</keyword>
<dbReference type="InterPro" id="IPR050092">
    <property type="entry name" value="RNase_H"/>
</dbReference>
<evidence type="ECO:0000256" key="5">
    <source>
        <dbReference type="ARBA" id="ARBA00012180"/>
    </source>
</evidence>
<gene>
    <name evidence="12" type="ORF">SAMN04488132_11179</name>
</gene>
<dbReference type="Pfam" id="PF00075">
    <property type="entry name" value="RNase_H"/>
    <property type="match status" value="1"/>
</dbReference>
<evidence type="ECO:0000256" key="3">
    <source>
        <dbReference type="ARBA" id="ARBA00005300"/>
    </source>
</evidence>
<comment type="subunit">
    <text evidence="4">Monomer.</text>
</comment>
<evidence type="ECO:0000313" key="13">
    <source>
        <dbReference type="Proteomes" id="UP000190888"/>
    </source>
</evidence>
<dbReference type="EC" id="3.1.26.4" evidence="5"/>
<keyword evidence="13" id="KW-1185">Reference proteome</keyword>
<dbReference type="RefSeq" id="WP_078832463.1">
    <property type="nucleotide sequence ID" value="NZ_FUWH01000011.1"/>
</dbReference>
<dbReference type="OrthoDB" id="7845843at2"/>
<sequence>MSEQSSHQLIIYTDGAARGNPGPGGYGVVLLWGPKRKELSGGYRLTTNNRMELLAVIRALESLTKKNIPLTIYTDSQYVVNSVEKKWLDNWIRTDFKGGKKNKDLWMQYHALSRHFKIRFVWVKGHADNALNNRCDELATAAADGNHLLIDEGYENSL</sequence>
<dbReference type="GO" id="GO:0003676">
    <property type="term" value="F:nucleic acid binding"/>
    <property type="evidence" value="ECO:0007669"/>
    <property type="project" value="InterPro"/>
</dbReference>
<keyword evidence="6" id="KW-0540">Nuclease</keyword>
<comment type="cofactor">
    <cofactor evidence="2">
        <name>Mg(2+)</name>
        <dbReference type="ChEBI" id="CHEBI:18420"/>
    </cofactor>
</comment>
<dbReference type="InterPro" id="IPR022892">
    <property type="entry name" value="RNaseHI"/>
</dbReference>
<dbReference type="GO" id="GO:0004523">
    <property type="term" value="F:RNA-DNA hybrid ribonuclease activity"/>
    <property type="evidence" value="ECO:0007669"/>
    <property type="project" value="UniProtKB-EC"/>
</dbReference>
<dbReference type="Proteomes" id="UP000190888">
    <property type="component" value="Unassembled WGS sequence"/>
</dbReference>
<feature type="domain" description="RNase H type-1" evidence="11">
    <location>
        <begin position="5"/>
        <end position="144"/>
    </location>
</feature>
<dbReference type="Gene3D" id="3.30.420.10">
    <property type="entry name" value="Ribonuclease H-like superfamily/Ribonuclease H"/>
    <property type="match status" value="1"/>
</dbReference>
<organism evidence="12 13">
    <name type="scientific">Sediminibacterium ginsengisoli</name>
    <dbReference type="NCBI Taxonomy" id="413434"/>
    <lineage>
        <taxon>Bacteria</taxon>
        <taxon>Pseudomonadati</taxon>
        <taxon>Bacteroidota</taxon>
        <taxon>Chitinophagia</taxon>
        <taxon>Chitinophagales</taxon>
        <taxon>Chitinophagaceae</taxon>
        <taxon>Sediminibacterium</taxon>
    </lineage>
</organism>
<evidence type="ECO:0000256" key="7">
    <source>
        <dbReference type="ARBA" id="ARBA00022723"/>
    </source>
</evidence>
<dbReference type="SUPFAM" id="SSF53098">
    <property type="entry name" value="Ribonuclease H-like"/>
    <property type="match status" value="1"/>
</dbReference>
<dbReference type="EMBL" id="FUWH01000011">
    <property type="protein sequence ID" value="SKA13075.1"/>
    <property type="molecule type" value="Genomic_DNA"/>
</dbReference>
<dbReference type="PROSITE" id="PS50879">
    <property type="entry name" value="RNASE_H_1"/>
    <property type="match status" value="1"/>
</dbReference>
<evidence type="ECO:0000256" key="10">
    <source>
        <dbReference type="ARBA" id="ARBA00022842"/>
    </source>
</evidence>
<comment type="catalytic activity">
    <reaction evidence="1">
        <text>Endonucleolytic cleavage to 5'-phosphomonoester.</text>
        <dbReference type="EC" id="3.1.26.4"/>
    </reaction>
</comment>
<keyword evidence="10" id="KW-0460">Magnesium</keyword>
<dbReference type="InterPro" id="IPR012337">
    <property type="entry name" value="RNaseH-like_sf"/>
</dbReference>
<dbReference type="CDD" id="cd09278">
    <property type="entry name" value="RNase_HI_prokaryote_like"/>
    <property type="match status" value="1"/>
</dbReference>
<dbReference type="NCBIfam" id="NF001236">
    <property type="entry name" value="PRK00203.1"/>
    <property type="match status" value="1"/>
</dbReference>
<accession>A0A1T4RAW2</accession>
<protein>
    <recommendedName>
        <fullName evidence="5">ribonuclease H</fullName>
        <ecNumber evidence="5">3.1.26.4</ecNumber>
    </recommendedName>
</protein>
<evidence type="ECO:0000256" key="6">
    <source>
        <dbReference type="ARBA" id="ARBA00022722"/>
    </source>
</evidence>
<reference evidence="12 13" key="1">
    <citation type="submission" date="2017-02" db="EMBL/GenBank/DDBJ databases">
        <authorList>
            <person name="Peterson S.W."/>
        </authorList>
    </citation>
    <scope>NUCLEOTIDE SEQUENCE [LARGE SCALE GENOMIC DNA]</scope>
    <source>
        <strain evidence="12 13">DSM 22335</strain>
    </source>
</reference>
<dbReference type="STRING" id="413434.SAMN04488132_11179"/>
<dbReference type="PANTHER" id="PTHR10642:SF26">
    <property type="entry name" value="RIBONUCLEASE H1"/>
    <property type="match status" value="1"/>
</dbReference>
<proteinExistence type="inferred from homology"/>
<dbReference type="InterPro" id="IPR036397">
    <property type="entry name" value="RNaseH_sf"/>
</dbReference>
<dbReference type="GO" id="GO:0043137">
    <property type="term" value="P:DNA replication, removal of RNA primer"/>
    <property type="evidence" value="ECO:0007669"/>
    <property type="project" value="TreeGrafter"/>
</dbReference>
<evidence type="ECO:0000259" key="11">
    <source>
        <dbReference type="PROSITE" id="PS50879"/>
    </source>
</evidence>
<evidence type="ECO:0000256" key="9">
    <source>
        <dbReference type="ARBA" id="ARBA00022801"/>
    </source>
</evidence>
<dbReference type="PANTHER" id="PTHR10642">
    <property type="entry name" value="RIBONUCLEASE H1"/>
    <property type="match status" value="1"/>
</dbReference>
<name>A0A1T4RAW2_9BACT</name>
<keyword evidence="9" id="KW-0378">Hydrolase</keyword>
<evidence type="ECO:0000256" key="8">
    <source>
        <dbReference type="ARBA" id="ARBA00022759"/>
    </source>
</evidence>
<keyword evidence="7" id="KW-0479">Metal-binding</keyword>
<dbReference type="InterPro" id="IPR002156">
    <property type="entry name" value="RNaseH_domain"/>
</dbReference>
<evidence type="ECO:0000256" key="2">
    <source>
        <dbReference type="ARBA" id="ARBA00001946"/>
    </source>
</evidence>
<evidence type="ECO:0000256" key="4">
    <source>
        <dbReference type="ARBA" id="ARBA00011245"/>
    </source>
</evidence>